<dbReference type="Proteomes" id="UP000239763">
    <property type="component" value="Unassembled WGS sequence"/>
</dbReference>
<evidence type="ECO:0000256" key="1">
    <source>
        <dbReference type="SAM" id="Phobius"/>
    </source>
</evidence>
<keyword evidence="1" id="KW-0812">Transmembrane</keyword>
<name>A0A2J6UAU2_9VIBR</name>
<accession>A0A2J6UAU2</accession>
<dbReference type="EMBL" id="MCXM01000019">
    <property type="protein sequence ID" value="PMK45319.1"/>
    <property type="molecule type" value="Genomic_DNA"/>
</dbReference>
<protein>
    <recommendedName>
        <fullName evidence="6">DUF3955 domain-containing protein</fullName>
    </recommendedName>
</protein>
<reference evidence="2 5" key="3">
    <citation type="journal article" date="2018" name="Nature">
        <title>A major lineage of non-tailed dsDNA viruses as unrecognized killers of marine bacteria.</title>
        <authorList>
            <person name="Kauffman K.M."/>
            <person name="Hussain F.A."/>
            <person name="Yang J."/>
            <person name="Arevalo P."/>
            <person name="Brown J.M."/>
            <person name="Chang W.K."/>
            <person name="VanInsberghe D."/>
            <person name="Elsherbini J."/>
            <person name="Sharma R.S."/>
            <person name="Cutler M.B."/>
            <person name="Kelly L."/>
            <person name="Polz M.F."/>
        </authorList>
    </citation>
    <scope>NUCLEOTIDE SEQUENCE [LARGE SCALE GENOMIC DNA]</scope>
    <source>
        <strain evidence="3">10N.261.52.F7</strain>
        <strain evidence="2 5">10N.286.55.E1</strain>
    </source>
</reference>
<sequence>MNLVIILITILFSRHVMSQLGYSYNIFADPFDLKLFLIDIGLFILVYWVLHFSYTRTKLIVQNSMKKYR</sequence>
<reference evidence="4" key="1">
    <citation type="submission" date="2016-07" db="EMBL/GenBank/DDBJ databases">
        <title>Nontailed viruses are major unrecognized killers of bacteria in the ocean.</title>
        <authorList>
            <person name="Kauffman K."/>
            <person name="Hussain F."/>
            <person name="Yang J."/>
            <person name="Arevalo P."/>
            <person name="Brown J."/>
            <person name="Cutler M."/>
            <person name="Kelly L."/>
            <person name="Polz M.F."/>
        </authorList>
    </citation>
    <scope>NUCLEOTIDE SEQUENCE [LARGE SCALE GENOMIC DNA]</scope>
    <source>
        <strain evidence="4">10N.261.52.F7</strain>
    </source>
</reference>
<keyword evidence="1" id="KW-1133">Transmembrane helix</keyword>
<evidence type="ECO:0000313" key="3">
    <source>
        <dbReference type="EMBL" id="PMK45319.1"/>
    </source>
</evidence>
<evidence type="ECO:0000313" key="5">
    <source>
        <dbReference type="Proteomes" id="UP000239763"/>
    </source>
</evidence>
<organism evidence="2 5">
    <name type="scientific">Vibrio lentus</name>
    <dbReference type="NCBI Taxonomy" id="136468"/>
    <lineage>
        <taxon>Bacteria</taxon>
        <taxon>Pseudomonadati</taxon>
        <taxon>Pseudomonadota</taxon>
        <taxon>Gammaproteobacteria</taxon>
        <taxon>Vibrionales</taxon>
        <taxon>Vibrionaceae</taxon>
        <taxon>Vibrio</taxon>
    </lineage>
</organism>
<comment type="caution">
    <text evidence="2">The sequence shown here is derived from an EMBL/GenBank/DDBJ whole genome shotgun (WGS) entry which is preliminary data.</text>
</comment>
<keyword evidence="1" id="KW-0472">Membrane</keyword>
<evidence type="ECO:0008006" key="6">
    <source>
        <dbReference type="Google" id="ProtNLM"/>
    </source>
</evidence>
<dbReference type="EMBL" id="MCSB01000024">
    <property type="protein sequence ID" value="PME27021.1"/>
    <property type="molecule type" value="Genomic_DNA"/>
</dbReference>
<evidence type="ECO:0000313" key="2">
    <source>
        <dbReference type="EMBL" id="PME27021.1"/>
    </source>
</evidence>
<gene>
    <name evidence="3" type="ORF">BCT99_22985</name>
    <name evidence="2" type="ORF">BCV38_08200</name>
</gene>
<feature type="transmembrane region" description="Helical" evidence="1">
    <location>
        <begin position="33"/>
        <end position="50"/>
    </location>
</feature>
<evidence type="ECO:0000313" key="4">
    <source>
        <dbReference type="Proteomes" id="UP000235385"/>
    </source>
</evidence>
<keyword evidence="5" id="KW-1185">Reference proteome</keyword>
<proteinExistence type="predicted"/>
<dbReference type="AlphaFoldDB" id="A0A2J6UAU2"/>
<reference evidence="2" key="2">
    <citation type="submission" date="2016-07" db="EMBL/GenBank/DDBJ databases">
        <authorList>
            <person name="Kauffman K."/>
            <person name="Arevalo P."/>
            <person name="Polz M.F."/>
        </authorList>
    </citation>
    <scope>NUCLEOTIDE SEQUENCE</scope>
    <source>
        <strain evidence="3">10N.261.52.F7</strain>
        <strain evidence="2">10N.286.55.E1</strain>
    </source>
</reference>